<feature type="binding site" evidence="9">
    <location>
        <position position="202"/>
    </location>
    <ligand>
        <name>Zn(2+)</name>
        <dbReference type="ChEBI" id="CHEBI:29105"/>
        <label>2</label>
    </ligand>
</feature>
<dbReference type="FunCoup" id="E8QX03">
    <property type="interactions" value="269"/>
</dbReference>
<dbReference type="InterPro" id="IPR018246">
    <property type="entry name" value="AP_endonuc_F2_Zn_BS"/>
</dbReference>
<dbReference type="InterPro" id="IPR036237">
    <property type="entry name" value="Xyl_isomerase-like_sf"/>
</dbReference>
<dbReference type="Pfam" id="PF01261">
    <property type="entry name" value="AP_endonuc_2"/>
    <property type="match status" value="1"/>
</dbReference>
<name>E8QX03_ISOPI</name>
<keyword evidence="8 9" id="KW-0234">DNA repair</keyword>
<dbReference type="EC" id="3.1.21.2" evidence="9"/>
<organism evidence="12 13">
    <name type="scientific">Isosphaera pallida (strain ATCC 43644 / DSM 9630 / IS1B)</name>
    <dbReference type="NCBI Taxonomy" id="575540"/>
    <lineage>
        <taxon>Bacteria</taxon>
        <taxon>Pseudomonadati</taxon>
        <taxon>Planctomycetota</taxon>
        <taxon>Planctomycetia</taxon>
        <taxon>Isosphaerales</taxon>
        <taxon>Isosphaeraceae</taxon>
        <taxon>Isosphaera</taxon>
    </lineage>
</organism>
<evidence type="ECO:0000256" key="2">
    <source>
        <dbReference type="ARBA" id="ARBA00022722"/>
    </source>
</evidence>
<feature type="binding site" evidence="9">
    <location>
        <position position="83"/>
    </location>
    <ligand>
        <name>Zn(2+)</name>
        <dbReference type="ChEBI" id="CHEBI:29105"/>
        <label>1</label>
    </ligand>
</feature>
<dbReference type="FunFam" id="3.20.20.150:FF:000001">
    <property type="entry name" value="Probable endonuclease 4"/>
    <property type="match status" value="1"/>
</dbReference>
<feature type="binding site" evidence="9">
    <location>
        <position position="284"/>
    </location>
    <ligand>
        <name>Zn(2+)</name>
        <dbReference type="ChEBI" id="CHEBI:29105"/>
        <label>2</label>
    </ligand>
</feature>
<feature type="binding site" evidence="9">
    <location>
        <position position="160"/>
    </location>
    <ligand>
        <name>Zn(2+)</name>
        <dbReference type="ChEBI" id="CHEBI:29105"/>
        <label>2</label>
    </ligand>
</feature>
<keyword evidence="2 9" id="KW-0540">Nuclease</keyword>
<feature type="binding site" evidence="9">
    <location>
        <position position="239"/>
    </location>
    <ligand>
        <name>Zn(2+)</name>
        <dbReference type="ChEBI" id="CHEBI:29105"/>
        <label>2</label>
    </ligand>
</feature>
<dbReference type="Gene3D" id="3.20.20.150">
    <property type="entry name" value="Divalent-metal-dependent TIM barrel enzymes"/>
    <property type="match status" value="1"/>
</dbReference>
<dbReference type="PROSITE" id="PS00731">
    <property type="entry name" value="AP_NUCLEASE_F2_3"/>
    <property type="match status" value="1"/>
</dbReference>
<dbReference type="RefSeq" id="WP_013566330.1">
    <property type="nucleotide sequence ID" value="NC_014962.1"/>
</dbReference>
<evidence type="ECO:0000256" key="4">
    <source>
        <dbReference type="ARBA" id="ARBA00022759"/>
    </source>
</evidence>
<feature type="compositionally biased region" description="Basic and acidic residues" evidence="10">
    <location>
        <begin position="350"/>
        <end position="360"/>
    </location>
</feature>
<feature type="binding site" evidence="9">
    <location>
        <position position="205"/>
    </location>
    <ligand>
        <name>Zn(2+)</name>
        <dbReference type="ChEBI" id="CHEBI:29105"/>
        <label>3</label>
    </ligand>
</feature>
<evidence type="ECO:0000256" key="5">
    <source>
        <dbReference type="ARBA" id="ARBA00022763"/>
    </source>
</evidence>
<proteinExistence type="inferred from homology"/>
<dbReference type="NCBIfam" id="TIGR00587">
    <property type="entry name" value="nfo"/>
    <property type="match status" value="1"/>
</dbReference>
<dbReference type="InterPro" id="IPR001719">
    <property type="entry name" value="AP_endonuc_2"/>
</dbReference>
<dbReference type="InParanoid" id="E8QX03"/>
<evidence type="ECO:0000256" key="7">
    <source>
        <dbReference type="ARBA" id="ARBA00022833"/>
    </source>
</evidence>
<evidence type="ECO:0000256" key="9">
    <source>
        <dbReference type="HAMAP-Rule" id="MF_00152"/>
    </source>
</evidence>
<keyword evidence="4 9" id="KW-0255">Endonuclease</keyword>
<evidence type="ECO:0000256" key="3">
    <source>
        <dbReference type="ARBA" id="ARBA00022723"/>
    </source>
</evidence>
<dbReference type="HAMAP" id="MF_00152">
    <property type="entry name" value="Nfo"/>
    <property type="match status" value="1"/>
</dbReference>
<evidence type="ECO:0000313" key="12">
    <source>
        <dbReference type="EMBL" id="ADV64042.1"/>
    </source>
</evidence>
<comment type="catalytic activity">
    <reaction evidence="9">
        <text>Endonucleolytic cleavage to 5'-phosphooligonucleotide end-products.</text>
        <dbReference type="EC" id="3.1.21.2"/>
    </reaction>
</comment>
<feature type="binding site" evidence="9">
    <location>
        <position position="254"/>
    </location>
    <ligand>
        <name>Zn(2+)</name>
        <dbReference type="ChEBI" id="CHEBI:29105"/>
        <label>3</label>
    </ligand>
</feature>
<sequence>MIRSTDLPHTNVSQPPQRLFGAHLSIAGGHERAVEAAADRNMTTVQIFTKSTQQWVGKPLRPSSIAAFRRAVATHGIERPVAHASYLINLGSPDPDIRARSIDALACEVERCDALGIEDLVFHPGAHLGDGERVGLERVAQGVWEVLQRTQDCRVRLDLETTAGQGTCLGGPLAHLEAILQQCDARDPGDGSIRDRLAVCCDTCHLYAFGYDLVDPWGYHALMEELATRIGLERVRVWHLNDSARECGSRVDRHAGIGRGRLGLEPFRRLVNEPAFLATPLILETPKGTEAGEDLDLIHLRTLRGLLGMTTPILPPTPASTDGGSSPSPKPKRGYRRAGSLPPSQSRPNLKLDFDPDPDPKFNVTVSSFEPRALSEATDVECHQ</sequence>
<dbReference type="EMBL" id="CP002353">
    <property type="protein sequence ID" value="ADV64042.1"/>
    <property type="molecule type" value="Genomic_DNA"/>
</dbReference>
<dbReference type="eggNOG" id="COG0648">
    <property type="taxonomic scope" value="Bacteria"/>
</dbReference>
<dbReference type="KEGG" id="ipa:Isop_3485"/>
<dbReference type="AlphaFoldDB" id="E8QX03"/>
<keyword evidence="7 9" id="KW-0862">Zinc</keyword>
<dbReference type="InterPro" id="IPR013022">
    <property type="entry name" value="Xyl_isomerase-like_TIM-brl"/>
</dbReference>
<dbReference type="GO" id="GO:0006284">
    <property type="term" value="P:base-excision repair"/>
    <property type="evidence" value="ECO:0007669"/>
    <property type="project" value="TreeGrafter"/>
</dbReference>
<dbReference type="PANTHER" id="PTHR21445:SF0">
    <property type="entry name" value="APURINIC-APYRIMIDINIC ENDONUCLEASE"/>
    <property type="match status" value="1"/>
</dbReference>
<dbReference type="SMART" id="SM00518">
    <property type="entry name" value="AP2Ec"/>
    <property type="match status" value="1"/>
</dbReference>
<comment type="similarity">
    <text evidence="1 9">Belongs to the AP endonuclease 2 family.</text>
</comment>
<keyword evidence="5 9" id="KW-0227">DNA damage</keyword>
<feature type="domain" description="Xylose isomerase-like TIM barrel" evidence="11">
    <location>
        <begin position="34"/>
        <end position="296"/>
    </location>
</feature>
<protein>
    <recommendedName>
        <fullName evidence="9">Probable endonuclease 4</fullName>
        <ecNumber evidence="9">3.1.21.2</ecNumber>
    </recommendedName>
    <alternativeName>
        <fullName evidence="9">Endodeoxyribonuclease IV</fullName>
    </alternativeName>
    <alternativeName>
        <fullName evidence="9">Endonuclease IV</fullName>
    </alternativeName>
</protein>
<evidence type="ECO:0000256" key="1">
    <source>
        <dbReference type="ARBA" id="ARBA00005340"/>
    </source>
</evidence>
<reference evidence="12 13" key="1">
    <citation type="journal article" date="2011" name="Stand. Genomic Sci.">
        <title>Complete genome sequence of Isosphaera pallida type strain (IS1B).</title>
        <authorList>
            <consortium name="US DOE Joint Genome Institute (JGI-PGF)"/>
            <person name="Goker M."/>
            <person name="Cleland D."/>
            <person name="Saunders E."/>
            <person name="Lapidus A."/>
            <person name="Nolan M."/>
            <person name="Lucas S."/>
            <person name="Hammon N."/>
            <person name="Deshpande S."/>
            <person name="Cheng J.F."/>
            <person name="Tapia R."/>
            <person name="Han C."/>
            <person name="Goodwin L."/>
            <person name="Pitluck S."/>
            <person name="Liolios K."/>
            <person name="Pagani I."/>
            <person name="Ivanova N."/>
            <person name="Mavromatis K."/>
            <person name="Pati A."/>
            <person name="Chen A."/>
            <person name="Palaniappan K."/>
            <person name="Land M."/>
            <person name="Hauser L."/>
            <person name="Chang Y.J."/>
            <person name="Jeffries C.D."/>
            <person name="Detter J.C."/>
            <person name="Beck B."/>
            <person name="Woyke T."/>
            <person name="Bristow J."/>
            <person name="Eisen J.A."/>
            <person name="Markowitz V."/>
            <person name="Hugenholtz P."/>
            <person name="Kyrpides N.C."/>
            <person name="Klenk H.P."/>
        </authorList>
    </citation>
    <scope>NUCLEOTIDE SEQUENCE [LARGE SCALE GENOMIC DNA]</scope>
    <source>
        <strain evidence="13">ATCC 43644 / DSM 9630 / IS1B</strain>
    </source>
</reference>
<evidence type="ECO:0000256" key="10">
    <source>
        <dbReference type="SAM" id="MobiDB-lite"/>
    </source>
</evidence>
<dbReference type="GO" id="GO:0003677">
    <property type="term" value="F:DNA binding"/>
    <property type="evidence" value="ECO:0007669"/>
    <property type="project" value="InterPro"/>
</dbReference>
<dbReference type="PROSITE" id="PS51432">
    <property type="entry name" value="AP_NUCLEASE_F2_4"/>
    <property type="match status" value="1"/>
</dbReference>
<dbReference type="GO" id="GO:0008081">
    <property type="term" value="F:phosphoric diester hydrolase activity"/>
    <property type="evidence" value="ECO:0007669"/>
    <property type="project" value="TreeGrafter"/>
</dbReference>
<dbReference type="Proteomes" id="UP000008631">
    <property type="component" value="Chromosome"/>
</dbReference>
<evidence type="ECO:0000259" key="11">
    <source>
        <dbReference type="Pfam" id="PF01261"/>
    </source>
</evidence>
<comment type="function">
    <text evidence="9">Endonuclease IV plays a role in DNA repair. It cleaves phosphodiester bonds at apurinic or apyrimidinic (AP) sites, generating a 3'-hydroxyl group and a 5'-terminal sugar phosphate.</text>
</comment>
<keyword evidence="13" id="KW-1185">Reference proteome</keyword>
<comment type="cofactor">
    <cofactor evidence="9">
        <name>Zn(2+)</name>
        <dbReference type="ChEBI" id="CHEBI:29105"/>
    </cofactor>
    <text evidence="9">Binds 3 Zn(2+) ions.</text>
</comment>
<feature type="binding site" evidence="9">
    <location>
        <position position="123"/>
    </location>
    <ligand>
        <name>Zn(2+)</name>
        <dbReference type="ChEBI" id="CHEBI:29105"/>
        <label>1</label>
    </ligand>
</feature>
<feature type="binding site" evidence="9">
    <location>
        <position position="252"/>
    </location>
    <ligand>
        <name>Zn(2+)</name>
        <dbReference type="ChEBI" id="CHEBI:29105"/>
        <label>3</label>
    </ligand>
</feature>
<evidence type="ECO:0000256" key="6">
    <source>
        <dbReference type="ARBA" id="ARBA00022801"/>
    </source>
</evidence>
<dbReference type="HOGENOM" id="CLU_025885_0_1_0"/>
<dbReference type="CDD" id="cd00019">
    <property type="entry name" value="AP2Ec"/>
    <property type="match status" value="1"/>
</dbReference>
<dbReference type="GO" id="GO:0003906">
    <property type="term" value="F:DNA-(apurinic or apyrimidinic site) endonuclease activity"/>
    <property type="evidence" value="ECO:0007669"/>
    <property type="project" value="TreeGrafter"/>
</dbReference>
<keyword evidence="3 9" id="KW-0479">Metal-binding</keyword>
<accession>E8QX03</accession>
<evidence type="ECO:0000256" key="8">
    <source>
        <dbReference type="ARBA" id="ARBA00023204"/>
    </source>
</evidence>
<feature type="region of interest" description="Disordered" evidence="10">
    <location>
        <begin position="310"/>
        <end position="384"/>
    </location>
</feature>
<keyword evidence="6 9" id="KW-0378">Hydrolase</keyword>
<gene>
    <name evidence="9" type="primary">nfo</name>
    <name evidence="12" type="ordered locus">Isop_3485</name>
</gene>
<dbReference type="SUPFAM" id="SSF51658">
    <property type="entry name" value="Xylose isomerase-like"/>
    <property type="match status" value="1"/>
</dbReference>
<dbReference type="PANTHER" id="PTHR21445">
    <property type="entry name" value="ENDONUCLEASE IV ENDODEOXYRIBONUCLEASE IV"/>
    <property type="match status" value="1"/>
</dbReference>
<feature type="binding site" evidence="9">
    <location>
        <position position="160"/>
    </location>
    <ligand>
        <name>Zn(2+)</name>
        <dbReference type="ChEBI" id="CHEBI:29105"/>
        <label>1</label>
    </ligand>
</feature>
<dbReference type="GO" id="GO:0008270">
    <property type="term" value="F:zinc ion binding"/>
    <property type="evidence" value="ECO:0007669"/>
    <property type="project" value="UniProtKB-UniRule"/>
</dbReference>
<dbReference type="STRING" id="575540.Isop_3485"/>
<evidence type="ECO:0000313" key="13">
    <source>
        <dbReference type="Proteomes" id="UP000008631"/>
    </source>
</evidence>
<dbReference type="GO" id="GO:0008833">
    <property type="term" value="F:deoxyribonuclease IV (phage-T4-induced) activity"/>
    <property type="evidence" value="ECO:0007669"/>
    <property type="project" value="UniProtKB-UniRule"/>
</dbReference>
<dbReference type="PROSITE" id="PS00729">
    <property type="entry name" value="AP_NUCLEASE_F2_1"/>
    <property type="match status" value="1"/>
</dbReference>